<keyword evidence="3" id="KW-1185">Reference proteome</keyword>
<evidence type="ECO:0000313" key="2">
    <source>
        <dbReference type="EMBL" id="KAK0628387.1"/>
    </source>
</evidence>
<accession>A0AA40C7U1</accession>
<keyword evidence="1" id="KW-0732">Signal</keyword>
<dbReference type="Proteomes" id="UP001174934">
    <property type="component" value="Unassembled WGS sequence"/>
</dbReference>
<protein>
    <submittedName>
        <fullName evidence="2">Uncharacterized protein</fullName>
    </submittedName>
</protein>
<sequence length="93" mass="10582">MWRWWLRKALLFSSTTNGFHLVGVPSLSLAQVCLSQQPSKNGSYLGVRLGTKDRMTGQKTGGRQAWNSEFELETITDPARFPPNVDKIPEWLF</sequence>
<comment type="caution">
    <text evidence="2">The sequence shown here is derived from an EMBL/GenBank/DDBJ whole genome shotgun (WGS) entry which is preliminary data.</text>
</comment>
<dbReference type="EMBL" id="JAULSR010000002">
    <property type="protein sequence ID" value="KAK0628387.1"/>
    <property type="molecule type" value="Genomic_DNA"/>
</dbReference>
<dbReference type="AlphaFoldDB" id="A0AA40C7U1"/>
<evidence type="ECO:0000313" key="3">
    <source>
        <dbReference type="Proteomes" id="UP001174934"/>
    </source>
</evidence>
<reference evidence="2" key="1">
    <citation type="submission" date="2023-06" db="EMBL/GenBank/DDBJ databases">
        <title>Genome-scale phylogeny and comparative genomics of the fungal order Sordariales.</title>
        <authorList>
            <consortium name="Lawrence Berkeley National Laboratory"/>
            <person name="Hensen N."/>
            <person name="Bonometti L."/>
            <person name="Westerberg I."/>
            <person name="Brannstrom I.O."/>
            <person name="Guillou S."/>
            <person name="Cros-Aarteil S."/>
            <person name="Calhoun S."/>
            <person name="Haridas S."/>
            <person name="Kuo A."/>
            <person name="Mondo S."/>
            <person name="Pangilinan J."/>
            <person name="Riley R."/>
            <person name="LaButti K."/>
            <person name="Andreopoulos B."/>
            <person name="Lipzen A."/>
            <person name="Chen C."/>
            <person name="Yanf M."/>
            <person name="Daum C."/>
            <person name="Ng V."/>
            <person name="Clum A."/>
            <person name="Steindorff A."/>
            <person name="Ohm R."/>
            <person name="Martin F."/>
            <person name="Silar P."/>
            <person name="Natvig D."/>
            <person name="Lalanne C."/>
            <person name="Gautier V."/>
            <person name="Ament-velasquez S.L."/>
            <person name="Kruys A."/>
            <person name="Hutchinson M.I."/>
            <person name="Powell A.J."/>
            <person name="Barry K."/>
            <person name="Miller A.N."/>
            <person name="Grigoriev I.V."/>
            <person name="Debuchy R."/>
            <person name="Gladieux P."/>
            <person name="Thoren M.H."/>
            <person name="Johannesson H."/>
        </authorList>
    </citation>
    <scope>NUCLEOTIDE SEQUENCE</scope>
    <source>
        <strain evidence="2">SMH3391-2</strain>
    </source>
</reference>
<gene>
    <name evidence="2" type="ORF">B0T17DRAFT_522574</name>
</gene>
<name>A0AA40C7U1_9PEZI</name>
<feature type="signal peptide" evidence="1">
    <location>
        <begin position="1"/>
        <end position="18"/>
    </location>
</feature>
<feature type="chain" id="PRO_5041382484" evidence="1">
    <location>
        <begin position="19"/>
        <end position="93"/>
    </location>
</feature>
<evidence type="ECO:0000256" key="1">
    <source>
        <dbReference type="SAM" id="SignalP"/>
    </source>
</evidence>
<organism evidence="2 3">
    <name type="scientific">Bombardia bombarda</name>
    <dbReference type="NCBI Taxonomy" id="252184"/>
    <lineage>
        <taxon>Eukaryota</taxon>
        <taxon>Fungi</taxon>
        <taxon>Dikarya</taxon>
        <taxon>Ascomycota</taxon>
        <taxon>Pezizomycotina</taxon>
        <taxon>Sordariomycetes</taxon>
        <taxon>Sordariomycetidae</taxon>
        <taxon>Sordariales</taxon>
        <taxon>Lasiosphaeriaceae</taxon>
        <taxon>Bombardia</taxon>
    </lineage>
</organism>
<proteinExistence type="predicted"/>